<comment type="function">
    <text evidence="11">Catalyzes the specific phosphorylation of the 3-hydroxyl group of shikimic acid using ATP as a cosubstrate.</text>
</comment>
<evidence type="ECO:0000256" key="7">
    <source>
        <dbReference type="ARBA" id="ARBA00022777"/>
    </source>
</evidence>
<feature type="binding site" evidence="11">
    <location>
        <position position="152"/>
    </location>
    <ligand>
        <name>ATP</name>
        <dbReference type="ChEBI" id="CHEBI:30616"/>
    </ligand>
</feature>
<keyword evidence="5 11" id="KW-0808">Transferase</keyword>
<dbReference type="SUPFAM" id="SSF52540">
    <property type="entry name" value="P-loop containing nucleoside triphosphate hydrolases"/>
    <property type="match status" value="1"/>
</dbReference>
<feature type="binding site" evidence="11">
    <location>
        <position position="56"/>
    </location>
    <ligand>
        <name>substrate</name>
    </ligand>
</feature>
<dbReference type="PANTHER" id="PTHR21087:SF16">
    <property type="entry name" value="SHIKIMATE KINASE 1, CHLOROPLASTIC"/>
    <property type="match status" value="1"/>
</dbReference>
<dbReference type="InterPro" id="IPR023000">
    <property type="entry name" value="Shikimate_kinase_CS"/>
</dbReference>
<dbReference type="GO" id="GO:0009423">
    <property type="term" value="P:chorismate biosynthetic process"/>
    <property type="evidence" value="ECO:0007669"/>
    <property type="project" value="UniProtKB-UniRule"/>
</dbReference>
<comment type="cofactor">
    <cofactor evidence="11">
        <name>Mg(2+)</name>
        <dbReference type="ChEBI" id="CHEBI:18420"/>
    </cofactor>
    <text evidence="11">Binds 1 Mg(2+) ion per subunit.</text>
</comment>
<evidence type="ECO:0000256" key="8">
    <source>
        <dbReference type="ARBA" id="ARBA00022840"/>
    </source>
</evidence>
<dbReference type="GO" id="GO:0004765">
    <property type="term" value="F:shikimate kinase activity"/>
    <property type="evidence" value="ECO:0007669"/>
    <property type="project" value="UniProtKB-UniRule"/>
</dbReference>
<feature type="binding site" evidence="11">
    <location>
        <position position="117"/>
    </location>
    <ligand>
        <name>ATP</name>
        <dbReference type="ChEBI" id="CHEBI:30616"/>
    </ligand>
</feature>
<feature type="binding site" evidence="11">
    <location>
        <position position="135"/>
    </location>
    <ligand>
        <name>substrate</name>
    </ligand>
</feature>
<organism evidence="12 13">
    <name type="scientific">Candidatus Ornithomonoglobus merdipullorum</name>
    <dbReference type="NCBI Taxonomy" id="2840895"/>
    <lineage>
        <taxon>Bacteria</taxon>
        <taxon>Bacillati</taxon>
        <taxon>Bacillota</taxon>
        <taxon>Clostridia</taxon>
        <taxon>Candidatus Ornithomonoglobus</taxon>
    </lineage>
</organism>
<dbReference type="GO" id="GO:0005524">
    <property type="term" value="F:ATP binding"/>
    <property type="evidence" value="ECO:0007669"/>
    <property type="project" value="UniProtKB-UniRule"/>
</dbReference>
<dbReference type="InterPro" id="IPR000623">
    <property type="entry name" value="Shikimate_kinase/TSH1"/>
</dbReference>
<feature type="binding site" evidence="11">
    <location>
        <begin position="10"/>
        <end position="15"/>
    </location>
    <ligand>
        <name>ATP</name>
        <dbReference type="ChEBI" id="CHEBI:30616"/>
    </ligand>
</feature>
<dbReference type="PANTHER" id="PTHR21087">
    <property type="entry name" value="SHIKIMATE KINASE"/>
    <property type="match status" value="1"/>
</dbReference>
<comment type="pathway">
    <text evidence="1 11">Metabolic intermediate biosynthesis; chorismate biosynthesis; chorismate from D-erythrose 4-phosphate and phosphoenolpyruvate: step 5/7.</text>
</comment>
<protein>
    <recommendedName>
        <fullName evidence="3 11">Shikimate kinase</fullName>
        <shortName evidence="11">SK</shortName>
        <ecNumber evidence="3 11">2.7.1.71</ecNumber>
    </recommendedName>
</protein>
<name>A0A9D1MDK2_9FIRM</name>
<keyword evidence="11" id="KW-0460">Magnesium</keyword>
<keyword evidence="8 11" id="KW-0067">ATP-binding</keyword>
<evidence type="ECO:0000256" key="10">
    <source>
        <dbReference type="ARBA" id="ARBA00048567"/>
    </source>
</evidence>
<evidence type="ECO:0000256" key="2">
    <source>
        <dbReference type="ARBA" id="ARBA00006997"/>
    </source>
</evidence>
<reference evidence="12" key="2">
    <citation type="journal article" date="2021" name="PeerJ">
        <title>Extensive microbial diversity within the chicken gut microbiome revealed by metagenomics and culture.</title>
        <authorList>
            <person name="Gilroy R."/>
            <person name="Ravi A."/>
            <person name="Getino M."/>
            <person name="Pursley I."/>
            <person name="Horton D.L."/>
            <person name="Alikhan N.F."/>
            <person name="Baker D."/>
            <person name="Gharbi K."/>
            <person name="Hall N."/>
            <person name="Watson M."/>
            <person name="Adriaenssens E.M."/>
            <person name="Foster-Nyarko E."/>
            <person name="Jarju S."/>
            <person name="Secka A."/>
            <person name="Antonio M."/>
            <person name="Oren A."/>
            <person name="Chaudhuri R.R."/>
            <person name="La Ragione R."/>
            <person name="Hildebrand F."/>
            <person name="Pallen M.J."/>
        </authorList>
    </citation>
    <scope>NUCLEOTIDE SEQUENCE</scope>
    <source>
        <strain evidence="12">USAMLcec3-3695</strain>
    </source>
</reference>
<evidence type="ECO:0000256" key="6">
    <source>
        <dbReference type="ARBA" id="ARBA00022741"/>
    </source>
</evidence>
<accession>A0A9D1MDK2</accession>
<keyword evidence="7 11" id="KW-0418">Kinase</keyword>
<dbReference type="PRINTS" id="PR01100">
    <property type="entry name" value="SHIKIMTKNASE"/>
</dbReference>
<dbReference type="GO" id="GO:0009073">
    <property type="term" value="P:aromatic amino acid family biosynthetic process"/>
    <property type="evidence" value="ECO:0007669"/>
    <property type="project" value="UniProtKB-KW"/>
</dbReference>
<evidence type="ECO:0000256" key="11">
    <source>
        <dbReference type="HAMAP-Rule" id="MF_00109"/>
    </source>
</evidence>
<keyword evidence="6 11" id="KW-0547">Nucleotide-binding</keyword>
<feature type="binding site" evidence="11">
    <location>
        <position position="14"/>
    </location>
    <ligand>
        <name>Mg(2+)</name>
        <dbReference type="ChEBI" id="CHEBI:18420"/>
    </ligand>
</feature>
<comment type="subunit">
    <text evidence="11">Monomer.</text>
</comment>
<dbReference type="AlphaFoldDB" id="A0A9D1MDK2"/>
<feature type="binding site" evidence="11">
    <location>
        <position position="32"/>
    </location>
    <ligand>
        <name>substrate</name>
    </ligand>
</feature>
<evidence type="ECO:0000313" key="12">
    <source>
        <dbReference type="EMBL" id="HIU58291.1"/>
    </source>
</evidence>
<feature type="binding site" evidence="11">
    <location>
        <position position="78"/>
    </location>
    <ligand>
        <name>substrate</name>
    </ligand>
</feature>
<keyword evidence="11" id="KW-0963">Cytoplasm</keyword>
<dbReference type="CDD" id="cd00464">
    <property type="entry name" value="SK"/>
    <property type="match status" value="1"/>
</dbReference>
<comment type="subcellular location">
    <subcellularLocation>
        <location evidence="11">Cytoplasm</location>
    </subcellularLocation>
</comment>
<evidence type="ECO:0000256" key="5">
    <source>
        <dbReference type="ARBA" id="ARBA00022679"/>
    </source>
</evidence>
<dbReference type="Gene3D" id="3.40.50.300">
    <property type="entry name" value="P-loop containing nucleotide triphosphate hydrolases"/>
    <property type="match status" value="1"/>
</dbReference>
<gene>
    <name evidence="11" type="primary">aroK</name>
    <name evidence="12" type="ORF">IAA61_10855</name>
</gene>
<dbReference type="EMBL" id="DVNB01000109">
    <property type="protein sequence ID" value="HIU58291.1"/>
    <property type="molecule type" value="Genomic_DNA"/>
</dbReference>
<evidence type="ECO:0000256" key="3">
    <source>
        <dbReference type="ARBA" id="ARBA00012154"/>
    </source>
</evidence>
<sequence length="170" mass="18842">MNIVLTGFMASGKTEISKAIAAISKYRLVDTDDMIVKREGRSINDIFASDGEEEFRRIEHEAVLEAAELDGCVIATGGGVVLNKDNIAALRKNGVIVNLAPDFSVIASRLKDAMSTRPLLRDGELEDIHKRFKDRLPFYADCDISIDVINGRTPRSYAIEILDLCERKGR</sequence>
<evidence type="ECO:0000256" key="4">
    <source>
        <dbReference type="ARBA" id="ARBA00022605"/>
    </source>
</evidence>
<dbReference type="InterPro" id="IPR027417">
    <property type="entry name" value="P-loop_NTPase"/>
</dbReference>
<dbReference type="InterPro" id="IPR031322">
    <property type="entry name" value="Shikimate/glucono_kinase"/>
</dbReference>
<evidence type="ECO:0000256" key="1">
    <source>
        <dbReference type="ARBA" id="ARBA00004842"/>
    </source>
</evidence>
<keyword evidence="9 11" id="KW-0057">Aromatic amino acid biosynthesis</keyword>
<evidence type="ECO:0000313" key="13">
    <source>
        <dbReference type="Proteomes" id="UP000824109"/>
    </source>
</evidence>
<dbReference type="GO" id="GO:0008652">
    <property type="term" value="P:amino acid biosynthetic process"/>
    <property type="evidence" value="ECO:0007669"/>
    <property type="project" value="UniProtKB-KW"/>
</dbReference>
<proteinExistence type="inferred from homology"/>
<dbReference type="GO" id="GO:0000287">
    <property type="term" value="F:magnesium ion binding"/>
    <property type="evidence" value="ECO:0007669"/>
    <property type="project" value="UniProtKB-UniRule"/>
</dbReference>
<dbReference type="Proteomes" id="UP000824109">
    <property type="component" value="Unassembled WGS sequence"/>
</dbReference>
<dbReference type="GO" id="GO:0005829">
    <property type="term" value="C:cytosol"/>
    <property type="evidence" value="ECO:0007669"/>
    <property type="project" value="TreeGrafter"/>
</dbReference>
<dbReference type="PROSITE" id="PS01128">
    <property type="entry name" value="SHIKIMATE_KINASE"/>
    <property type="match status" value="1"/>
</dbReference>
<keyword evidence="11" id="KW-0479">Metal-binding</keyword>
<dbReference type="Pfam" id="PF01202">
    <property type="entry name" value="SKI"/>
    <property type="match status" value="1"/>
</dbReference>
<reference evidence="12" key="1">
    <citation type="submission" date="2020-10" db="EMBL/GenBank/DDBJ databases">
        <authorList>
            <person name="Gilroy R."/>
        </authorList>
    </citation>
    <scope>NUCLEOTIDE SEQUENCE</scope>
    <source>
        <strain evidence="12">USAMLcec3-3695</strain>
    </source>
</reference>
<dbReference type="HAMAP" id="MF_00109">
    <property type="entry name" value="Shikimate_kinase"/>
    <property type="match status" value="1"/>
</dbReference>
<evidence type="ECO:0000256" key="9">
    <source>
        <dbReference type="ARBA" id="ARBA00023141"/>
    </source>
</evidence>
<comment type="catalytic activity">
    <reaction evidence="10 11">
        <text>shikimate + ATP = 3-phosphoshikimate + ADP + H(+)</text>
        <dbReference type="Rhea" id="RHEA:13121"/>
        <dbReference type="ChEBI" id="CHEBI:15378"/>
        <dbReference type="ChEBI" id="CHEBI:30616"/>
        <dbReference type="ChEBI" id="CHEBI:36208"/>
        <dbReference type="ChEBI" id="CHEBI:145989"/>
        <dbReference type="ChEBI" id="CHEBI:456216"/>
        <dbReference type="EC" id="2.7.1.71"/>
    </reaction>
</comment>
<comment type="similarity">
    <text evidence="2 11">Belongs to the shikimate kinase family.</text>
</comment>
<keyword evidence="4 11" id="KW-0028">Amino-acid biosynthesis</keyword>
<comment type="caution">
    <text evidence="12">The sequence shown here is derived from an EMBL/GenBank/DDBJ whole genome shotgun (WGS) entry which is preliminary data.</text>
</comment>
<dbReference type="EC" id="2.7.1.71" evidence="3 11"/>